<dbReference type="EMBL" id="JAPDOD010000005">
    <property type="protein sequence ID" value="MDA0160297.1"/>
    <property type="molecule type" value="Genomic_DNA"/>
</dbReference>
<dbReference type="InterPro" id="IPR011576">
    <property type="entry name" value="Pyridox_Oxase_N"/>
</dbReference>
<evidence type="ECO:0000313" key="4">
    <source>
        <dbReference type="Proteomes" id="UP001149140"/>
    </source>
</evidence>
<protein>
    <submittedName>
        <fullName evidence="3">Pyridoxamine 5'-phosphate oxidase family protein</fullName>
    </submittedName>
</protein>
<keyword evidence="1" id="KW-0560">Oxidoreductase</keyword>
<reference evidence="3" key="1">
    <citation type="submission" date="2022-10" db="EMBL/GenBank/DDBJ databases">
        <title>The WGS of Solirubrobacter ginsenosidimutans DSM 21036.</title>
        <authorList>
            <person name="Jiang Z."/>
        </authorList>
    </citation>
    <scope>NUCLEOTIDE SEQUENCE</scope>
    <source>
        <strain evidence="3">DSM 21036</strain>
    </source>
</reference>
<accession>A0A9X3MR57</accession>
<evidence type="ECO:0000259" key="2">
    <source>
        <dbReference type="Pfam" id="PF01243"/>
    </source>
</evidence>
<proteinExistence type="predicted"/>
<dbReference type="PANTHER" id="PTHR35176">
    <property type="entry name" value="HEME OXYGENASE HI_0854-RELATED"/>
    <property type="match status" value="1"/>
</dbReference>
<dbReference type="InterPro" id="IPR052019">
    <property type="entry name" value="F420H2_bilvrd_red/Heme_oxyg"/>
</dbReference>
<dbReference type="GO" id="GO:0070967">
    <property type="term" value="F:coenzyme F420 binding"/>
    <property type="evidence" value="ECO:0007669"/>
    <property type="project" value="TreeGrafter"/>
</dbReference>
<dbReference type="SUPFAM" id="SSF50475">
    <property type="entry name" value="FMN-binding split barrel"/>
    <property type="match status" value="1"/>
</dbReference>
<dbReference type="Pfam" id="PF01243">
    <property type="entry name" value="PNPOx_N"/>
    <property type="match status" value="1"/>
</dbReference>
<sequence>MSNREPIETTNLDTIYGTETMPWSRPRELLGVGSLGPGAAFALGTVRPDGRPHAAGVGAAWFDGDLYFQCGPNTRKARNLAANPACTMFGSLPGQMDLVFEGEAERVTDAATLEALAAIYRDGGWPVQVEGDTFTAPFSAPSAGPPPWHLFRLTAHTVFGVASAEPGGATRWRF</sequence>
<gene>
    <name evidence="3" type="ORF">OM076_08480</name>
</gene>
<evidence type="ECO:0000313" key="3">
    <source>
        <dbReference type="EMBL" id="MDA0160297.1"/>
    </source>
</evidence>
<dbReference type="Gene3D" id="2.30.110.10">
    <property type="entry name" value="Electron Transport, Fmn-binding Protein, Chain A"/>
    <property type="match status" value="1"/>
</dbReference>
<name>A0A9X3MR57_9ACTN</name>
<dbReference type="PANTHER" id="PTHR35176:SF4">
    <property type="entry name" value="PYRIDOXAMINE 5'-PHOSPHATE OXIDASE-RELATED FMN-BINDING"/>
    <property type="match status" value="1"/>
</dbReference>
<dbReference type="InterPro" id="IPR012349">
    <property type="entry name" value="Split_barrel_FMN-bd"/>
</dbReference>
<organism evidence="3 4">
    <name type="scientific">Solirubrobacter ginsenosidimutans</name>
    <dbReference type="NCBI Taxonomy" id="490573"/>
    <lineage>
        <taxon>Bacteria</taxon>
        <taxon>Bacillati</taxon>
        <taxon>Actinomycetota</taxon>
        <taxon>Thermoleophilia</taxon>
        <taxon>Solirubrobacterales</taxon>
        <taxon>Solirubrobacteraceae</taxon>
        <taxon>Solirubrobacter</taxon>
    </lineage>
</organism>
<feature type="domain" description="Pyridoxamine 5'-phosphate oxidase N-terminal" evidence="2">
    <location>
        <begin position="40"/>
        <end position="159"/>
    </location>
</feature>
<dbReference type="GO" id="GO:0005829">
    <property type="term" value="C:cytosol"/>
    <property type="evidence" value="ECO:0007669"/>
    <property type="project" value="TreeGrafter"/>
</dbReference>
<evidence type="ECO:0000256" key="1">
    <source>
        <dbReference type="ARBA" id="ARBA00023002"/>
    </source>
</evidence>
<dbReference type="RefSeq" id="WP_270039070.1">
    <property type="nucleotide sequence ID" value="NZ_JAPDOD010000005.1"/>
</dbReference>
<comment type="caution">
    <text evidence="3">The sequence shown here is derived from an EMBL/GenBank/DDBJ whole genome shotgun (WGS) entry which is preliminary data.</text>
</comment>
<keyword evidence="4" id="KW-1185">Reference proteome</keyword>
<dbReference type="GO" id="GO:0016627">
    <property type="term" value="F:oxidoreductase activity, acting on the CH-CH group of donors"/>
    <property type="evidence" value="ECO:0007669"/>
    <property type="project" value="TreeGrafter"/>
</dbReference>
<dbReference type="Proteomes" id="UP001149140">
    <property type="component" value="Unassembled WGS sequence"/>
</dbReference>
<dbReference type="AlphaFoldDB" id="A0A9X3MR57"/>